<accession>A0A562VA78</accession>
<proteinExistence type="predicted"/>
<dbReference type="AlphaFoldDB" id="A0A562VA78"/>
<protein>
    <submittedName>
        <fullName evidence="1">Uncharacterized protein</fullName>
    </submittedName>
</protein>
<comment type="caution">
    <text evidence="1">The sequence shown here is derived from an EMBL/GenBank/DDBJ whole genome shotgun (WGS) entry which is preliminary data.</text>
</comment>
<evidence type="ECO:0000313" key="1">
    <source>
        <dbReference type="EMBL" id="TWJ14753.1"/>
    </source>
</evidence>
<dbReference type="RefSeq" id="WP_147132320.1">
    <property type="nucleotide sequence ID" value="NZ_BAABIJ010000001.1"/>
</dbReference>
<sequence length="214" mass="23302">MTHHSTPHLRILHAVRLLGFAAAPAIARHAGADDRDTAHTLADAERRGWVQHVAFADLDGWSLTDDGKTENERQLAAERAVADPAGAVAAVHRDFLPLNARLVEAVTDWQIAPTADDRLAVNDHTDPARDAGVLRELAALGTALRPLNARLTEVLSRFDGYAGRFDSALRRAGAGQTDWVDKTHVDSCHRVWFQLHEDLVATLGIDRRAETGPG</sequence>
<keyword evidence="2" id="KW-1185">Reference proteome</keyword>
<name>A0A562VA78_9ACTN</name>
<dbReference type="EMBL" id="VLLL01000005">
    <property type="protein sequence ID" value="TWJ14753.1"/>
    <property type="molecule type" value="Genomic_DNA"/>
</dbReference>
<dbReference type="Proteomes" id="UP000321617">
    <property type="component" value="Unassembled WGS sequence"/>
</dbReference>
<gene>
    <name evidence="1" type="ORF">LX16_0443</name>
</gene>
<evidence type="ECO:0000313" key="2">
    <source>
        <dbReference type="Proteomes" id="UP000321617"/>
    </source>
</evidence>
<dbReference type="OrthoDB" id="3568381at2"/>
<organism evidence="1 2">
    <name type="scientific">Stackebrandtia albiflava</name>
    <dbReference type="NCBI Taxonomy" id="406432"/>
    <lineage>
        <taxon>Bacteria</taxon>
        <taxon>Bacillati</taxon>
        <taxon>Actinomycetota</taxon>
        <taxon>Actinomycetes</taxon>
        <taxon>Glycomycetales</taxon>
        <taxon>Glycomycetaceae</taxon>
        <taxon>Stackebrandtia</taxon>
    </lineage>
</organism>
<reference evidence="1 2" key="1">
    <citation type="journal article" date="2013" name="Stand. Genomic Sci.">
        <title>Genomic Encyclopedia of Type Strains, Phase I: The one thousand microbial genomes (KMG-I) project.</title>
        <authorList>
            <person name="Kyrpides N.C."/>
            <person name="Woyke T."/>
            <person name="Eisen J.A."/>
            <person name="Garrity G."/>
            <person name="Lilburn T.G."/>
            <person name="Beck B.J."/>
            <person name="Whitman W.B."/>
            <person name="Hugenholtz P."/>
            <person name="Klenk H.P."/>
        </authorList>
    </citation>
    <scope>NUCLEOTIDE SEQUENCE [LARGE SCALE GENOMIC DNA]</scope>
    <source>
        <strain evidence="1 2">DSM 45044</strain>
    </source>
</reference>